<evidence type="ECO:0000256" key="6">
    <source>
        <dbReference type="SAM" id="MobiDB-lite"/>
    </source>
</evidence>
<evidence type="ECO:0000256" key="5">
    <source>
        <dbReference type="ARBA" id="ARBA00023136"/>
    </source>
</evidence>
<feature type="compositionally biased region" description="Polar residues" evidence="6">
    <location>
        <begin position="1"/>
        <end position="11"/>
    </location>
</feature>
<dbReference type="VEuPathDB" id="VectorBase:ISCI024466"/>
<evidence type="ECO:0000313" key="8">
    <source>
        <dbReference type="EMBL" id="EEC09870.1"/>
    </source>
</evidence>
<dbReference type="PaxDb" id="6945-B7PTE8"/>
<dbReference type="Proteomes" id="UP000001555">
    <property type="component" value="Unassembled WGS sequence"/>
</dbReference>
<dbReference type="FunFam" id="1.20.1250.20:FF:000462">
    <property type="entry name" value="Monocarboxylate transporter, putative"/>
    <property type="match status" value="1"/>
</dbReference>
<name>B7PTE8_IXOSC</name>
<keyword evidence="10" id="KW-1185">Reference proteome</keyword>
<gene>
    <name evidence="8" type="ORF">IscW_ISCW024466</name>
</gene>
<keyword evidence="3 7" id="KW-0812">Transmembrane</keyword>
<keyword evidence="5 7" id="KW-0472">Membrane</keyword>
<feature type="region of interest" description="Disordered" evidence="6">
    <location>
        <begin position="1"/>
        <end position="21"/>
    </location>
</feature>
<feature type="transmembrane region" description="Helical" evidence="7">
    <location>
        <begin position="195"/>
        <end position="216"/>
    </location>
</feature>
<dbReference type="PANTHER" id="PTHR43385">
    <property type="entry name" value="RIBOFLAVIN TRANSPORTER RIBJ"/>
    <property type="match status" value="1"/>
</dbReference>
<dbReference type="InterPro" id="IPR052983">
    <property type="entry name" value="MFS_Riboflavin_Transporter"/>
</dbReference>
<evidence type="ECO:0000313" key="9">
    <source>
        <dbReference type="EnsemblMetazoa" id="ISCW024466-PA"/>
    </source>
</evidence>
<evidence type="ECO:0000256" key="2">
    <source>
        <dbReference type="ARBA" id="ARBA00022448"/>
    </source>
</evidence>
<evidence type="ECO:0000256" key="7">
    <source>
        <dbReference type="SAM" id="Phobius"/>
    </source>
</evidence>
<organism>
    <name type="scientific">Ixodes scapularis</name>
    <name type="common">Black-legged tick</name>
    <name type="synonym">Deer tick</name>
    <dbReference type="NCBI Taxonomy" id="6945"/>
    <lineage>
        <taxon>Eukaryota</taxon>
        <taxon>Metazoa</taxon>
        <taxon>Ecdysozoa</taxon>
        <taxon>Arthropoda</taxon>
        <taxon>Chelicerata</taxon>
        <taxon>Arachnida</taxon>
        <taxon>Acari</taxon>
        <taxon>Parasitiformes</taxon>
        <taxon>Ixodida</taxon>
        <taxon>Ixodoidea</taxon>
        <taxon>Ixodidae</taxon>
        <taxon>Ixodinae</taxon>
        <taxon>Ixodes</taxon>
    </lineage>
</organism>
<feature type="non-terminal residue" evidence="8">
    <location>
        <position position="1"/>
    </location>
</feature>
<proteinExistence type="predicted"/>
<reference evidence="8 10" key="1">
    <citation type="submission" date="2008-03" db="EMBL/GenBank/DDBJ databases">
        <title>Annotation of Ixodes scapularis.</title>
        <authorList>
            <consortium name="Ixodes scapularis Genome Project Consortium"/>
            <person name="Caler E."/>
            <person name="Hannick L.I."/>
            <person name="Bidwell S."/>
            <person name="Joardar V."/>
            <person name="Thiagarajan M."/>
            <person name="Amedeo P."/>
            <person name="Galinsky K.J."/>
            <person name="Schobel S."/>
            <person name="Inman J."/>
            <person name="Hostetler J."/>
            <person name="Miller J."/>
            <person name="Hammond M."/>
            <person name="Megy K."/>
            <person name="Lawson D."/>
            <person name="Kodira C."/>
            <person name="Sutton G."/>
            <person name="Meyer J."/>
            <person name="Hill C.A."/>
            <person name="Birren B."/>
            <person name="Nene V."/>
            <person name="Collins F."/>
            <person name="Alarcon-Chaidez F."/>
            <person name="Wikel S."/>
            <person name="Strausberg R."/>
        </authorList>
    </citation>
    <scope>NUCLEOTIDE SEQUENCE [LARGE SCALE GENOMIC DNA]</scope>
    <source>
        <strain evidence="10">Wikel</strain>
        <strain evidence="8">Wikel colony</strain>
    </source>
</reference>
<dbReference type="VEuPathDB" id="VectorBase:ISCW024466"/>
<evidence type="ECO:0000256" key="1">
    <source>
        <dbReference type="ARBA" id="ARBA00004141"/>
    </source>
</evidence>
<evidence type="ECO:0000256" key="4">
    <source>
        <dbReference type="ARBA" id="ARBA00022989"/>
    </source>
</evidence>
<dbReference type="EnsemblMetazoa" id="ISCW024466-RA">
    <property type="protein sequence ID" value="ISCW024466-PA"/>
    <property type="gene ID" value="ISCW024466"/>
</dbReference>
<dbReference type="HOGENOM" id="CLU_095941_0_0_1"/>
<dbReference type="OrthoDB" id="6364417at2759"/>
<sequence length="226" mass="24637">TPSKGSLSRIPTTKDSRKIDSNTTEATAGLCETLLNPMFYVIAISSAIMHYSRNVFTATIVDYGQDMGASLAMATSIVVYSSAADLLGHLALPLLSDKKYLRRSSLVMWCHMLLGLSMALLPHASSFALLLVGSLCVTFFTACVLTMKTVLMADYLGLEYISACYGATGLVTLPLDLTTPRVVGFFRDYQGMYDNFYRLLGGLNFFAGLLLLIVVFHEHCGRSAKL</sequence>
<feature type="transmembrane region" description="Helical" evidence="7">
    <location>
        <begin position="104"/>
        <end position="121"/>
    </location>
</feature>
<dbReference type="InterPro" id="IPR036259">
    <property type="entry name" value="MFS_trans_sf"/>
</dbReference>
<feature type="transmembrane region" description="Helical" evidence="7">
    <location>
        <begin position="71"/>
        <end position="92"/>
    </location>
</feature>
<dbReference type="AlphaFoldDB" id="B7PTE8"/>
<dbReference type="GO" id="GO:0008028">
    <property type="term" value="F:monocarboxylic acid transmembrane transporter activity"/>
    <property type="evidence" value="ECO:0000318"/>
    <property type="project" value="GO_Central"/>
</dbReference>
<feature type="transmembrane region" description="Helical" evidence="7">
    <location>
        <begin position="127"/>
        <end position="145"/>
    </location>
</feature>
<keyword evidence="2" id="KW-0813">Transport</keyword>
<feature type="transmembrane region" description="Helical" evidence="7">
    <location>
        <begin position="34"/>
        <end position="51"/>
    </location>
</feature>
<dbReference type="SUPFAM" id="SSF103473">
    <property type="entry name" value="MFS general substrate transporter"/>
    <property type="match status" value="1"/>
</dbReference>
<accession>B7PTE8</accession>
<dbReference type="PANTHER" id="PTHR43385:SF1">
    <property type="entry name" value="RIBOFLAVIN TRANSPORTER RIBJ"/>
    <property type="match status" value="1"/>
</dbReference>
<dbReference type="InParanoid" id="B7PTE8"/>
<comment type="subcellular location">
    <subcellularLocation>
        <location evidence="1">Membrane</location>
        <topology evidence="1">Multi-pass membrane protein</topology>
    </subcellularLocation>
</comment>
<reference evidence="9" key="2">
    <citation type="submission" date="2020-05" db="UniProtKB">
        <authorList>
            <consortium name="EnsemblMetazoa"/>
        </authorList>
    </citation>
    <scope>IDENTIFICATION</scope>
    <source>
        <strain evidence="9">wikel</strain>
    </source>
</reference>
<dbReference type="EMBL" id="DS785350">
    <property type="protein sequence ID" value="EEC09870.1"/>
    <property type="molecule type" value="Genomic_DNA"/>
</dbReference>
<evidence type="ECO:0000313" key="10">
    <source>
        <dbReference type="Proteomes" id="UP000001555"/>
    </source>
</evidence>
<feature type="transmembrane region" description="Helical" evidence="7">
    <location>
        <begin position="157"/>
        <end position="175"/>
    </location>
</feature>
<dbReference type="GO" id="GO:0005886">
    <property type="term" value="C:plasma membrane"/>
    <property type="evidence" value="ECO:0000318"/>
    <property type="project" value="GO_Central"/>
</dbReference>
<keyword evidence="4 7" id="KW-1133">Transmembrane helix</keyword>
<dbReference type="EMBL" id="ABJB010578047">
    <property type="status" value="NOT_ANNOTATED_CDS"/>
    <property type="molecule type" value="Genomic_DNA"/>
</dbReference>
<dbReference type="VEuPathDB" id="VectorBase:ISCP_000546"/>
<evidence type="ECO:0000256" key="3">
    <source>
        <dbReference type="ARBA" id="ARBA00022692"/>
    </source>
</evidence>
<protein>
    <submittedName>
        <fullName evidence="8">Monocarboxylate transporter, putative</fullName>
    </submittedName>
</protein>
<dbReference type="Gene3D" id="1.20.1250.20">
    <property type="entry name" value="MFS general substrate transporter like domains"/>
    <property type="match status" value="1"/>
</dbReference>